<evidence type="ECO:0000256" key="2">
    <source>
        <dbReference type="SAM" id="Phobius"/>
    </source>
</evidence>
<keyword evidence="2" id="KW-1133">Transmembrane helix</keyword>
<evidence type="ECO:0000313" key="4">
    <source>
        <dbReference type="Proteomes" id="UP000285266"/>
    </source>
</evidence>
<keyword evidence="3" id="KW-0808">Transferase</keyword>
<keyword evidence="2" id="KW-0812">Transmembrane</keyword>
<feature type="region of interest" description="Disordered" evidence="1">
    <location>
        <begin position="259"/>
        <end position="312"/>
    </location>
</feature>
<evidence type="ECO:0000256" key="1">
    <source>
        <dbReference type="SAM" id="MobiDB-lite"/>
    </source>
</evidence>
<proteinExistence type="predicted"/>
<sequence length="465" mass="47860">MTFAQEQPEERASAPRPSHHAVIMRGVVAPMLGLLAVASIVFGVLNATIWKPDVHVNAAARVSATRYVVTDPGVLRIVDDHAQLRVSGASDHDVCIALGSPKDVAGWVAGQAVSRITGLGSWSTLSVERMKAQGPTGQGDADVDIKDSDMWSKVSCGSSEATIRADQGQSGDVALVDLGADDARATIAMRAVRQKTPDFAMPFYFVGGLLALLTVLAASVFAMPYHKRRKRMVESEPVESADEVAISEAFTGSIRGLTSAVRKPKGGSRHKRHSDRAAAEAVTNGGSSAKDGVLGIGAPPDGSNGALPASPAVIDPMNRNLVADVQGAQSTTGALSGSSYASGSTDMNGEGGSELQSGSTDGPGSGLSNAASSDADAETTVISANELQAYFARLSQEFAPDDGDDADDAEEASGSAERSDDANTDSPHGDASQSSDEHTDGAGDTSDSKPADAEHDDEADKEGQQ</sequence>
<organism evidence="3 4">
    <name type="scientific">Bifidobacterium mongoliense</name>
    <dbReference type="NCBI Taxonomy" id="518643"/>
    <lineage>
        <taxon>Bacteria</taxon>
        <taxon>Bacillati</taxon>
        <taxon>Actinomycetota</taxon>
        <taxon>Actinomycetes</taxon>
        <taxon>Bifidobacteriales</taxon>
        <taxon>Bifidobacteriaceae</taxon>
        <taxon>Bifidobacterium</taxon>
    </lineage>
</organism>
<feature type="region of interest" description="Disordered" evidence="1">
    <location>
        <begin position="393"/>
        <end position="465"/>
    </location>
</feature>
<feature type="transmembrane region" description="Helical" evidence="2">
    <location>
        <begin position="21"/>
        <end position="45"/>
    </location>
</feature>
<feature type="compositionally biased region" description="Polar residues" evidence="1">
    <location>
        <begin position="354"/>
        <end position="372"/>
    </location>
</feature>
<dbReference type="RefSeq" id="WP_244924851.1">
    <property type="nucleotide sequence ID" value="NZ_JAKDOD010000157.1"/>
</dbReference>
<feature type="compositionally biased region" description="Low complexity" evidence="1">
    <location>
        <begin position="330"/>
        <end position="345"/>
    </location>
</feature>
<dbReference type="Proteomes" id="UP000285266">
    <property type="component" value="Unassembled WGS sequence"/>
</dbReference>
<feature type="compositionally biased region" description="Acidic residues" evidence="1">
    <location>
        <begin position="399"/>
        <end position="411"/>
    </location>
</feature>
<reference evidence="3 4" key="1">
    <citation type="submission" date="2018-07" db="EMBL/GenBank/DDBJ databases">
        <title>The role of parmesan cheese in vectoring bovine microbiota.</title>
        <authorList>
            <person name="Lugli G.A."/>
            <person name="Milani C."/>
        </authorList>
    </citation>
    <scope>NUCLEOTIDE SEQUENCE [LARGE SCALE GENOMIC DNA]</scope>
    <source>
        <strain evidence="3 4">BMONG18</strain>
    </source>
</reference>
<feature type="compositionally biased region" description="Basic and acidic residues" evidence="1">
    <location>
        <begin position="435"/>
        <end position="453"/>
    </location>
</feature>
<evidence type="ECO:0000313" key="3">
    <source>
        <dbReference type="EMBL" id="ROT86300.1"/>
    </source>
</evidence>
<feature type="compositionally biased region" description="Basic residues" evidence="1">
    <location>
        <begin position="262"/>
        <end position="274"/>
    </location>
</feature>
<dbReference type="EMBL" id="QRAJ01000012">
    <property type="protein sequence ID" value="ROT86300.1"/>
    <property type="molecule type" value="Genomic_DNA"/>
</dbReference>
<feature type="region of interest" description="Disordered" evidence="1">
    <location>
        <begin position="328"/>
        <end position="380"/>
    </location>
</feature>
<dbReference type="GO" id="GO:0016740">
    <property type="term" value="F:transferase activity"/>
    <property type="evidence" value="ECO:0007669"/>
    <property type="project" value="UniProtKB-KW"/>
</dbReference>
<name>A0A423UC83_9BIFI</name>
<protein>
    <submittedName>
        <fullName evidence="3">Asp-tRNAAsn/Glu-tRNAGln amidotransferase A subunit</fullName>
    </submittedName>
</protein>
<feature type="transmembrane region" description="Helical" evidence="2">
    <location>
        <begin position="203"/>
        <end position="222"/>
    </location>
</feature>
<keyword evidence="2" id="KW-0472">Membrane</keyword>
<feature type="compositionally biased region" description="Acidic residues" evidence="1">
    <location>
        <begin position="454"/>
        <end position="465"/>
    </location>
</feature>
<gene>
    <name evidence="3" type="ORF">BMONG18_1535</name>
</gene>
<comment type="caution">
    <text evidence="3">The sequence shown here is derived from an EMBL/GenBank/DDBJ whole genome shotgun (WGS) entry which is preliminary data.</text>
</comment>
<dbReference type="AlphaFoldDB" id="A0A423UC83"/>
<accession>A0A423UC83</accession>